<evidence type="ECO:0000313" key="2">
    <source>
        <dbReference type="EMBL" id="VVM04818.1"/>
    </source>
</evidence>
<evidence type="ECO:0000313" key="3">
    <source>
        <dbReference type="Proteomes" id="UP000334923"/>
    </source>
</evidence>
<keyword evidence="3" id="KW-1185">Reference proteome</keyword>
<reference evidence="2 3" key="1">
    <citation type="submission" date="2019-09" db="EMBL/GenBank/DDBJ databases">
        <authorList>
            <person name="Cremers G."/>
        </authorList>
    </citation>
    <scope>NUCLEOTIDE SEQUENCE [LARGE SCALE GENOMIC DNA]</scope>
    <source>
        <strain evidence="2">4A</strain>
    </source>
</reference>
<name>A0A5E6MFJ1_9BACT</name>
<dbReference type="EMBL" id="CABFVA020000012">
    <property type="protein sequence ID" value="VVM04818.1"/>
    <property type="molecule type" value="Genomic_DNA"/>
</dbReference>
<organism evidence="2 3">
    <name type="scientific">Methylacidimicrobium tartarophylax</name>
    <dbReference type="NCBI Taxonomy" id="1041768"/>
    <lineage>
        <taxon>Bacteria</taxon>
        <taxon>Pseudomonadati</taxon>
        <taxon>Verrucomicrobiota</taxon>
        <taxon>Methylacidimicrobium</taxon>
    </lineage>
</organism>
<proteinExistence type="predicted"/>
<evidence type="ECO:0008006" key="4">
    <source>
        <dbReference type="Google" id="ProtNLM"/>
    </source>
</evidence>
<sequence>MKRWPLLIAVYAFSAYAFCFAKGSEPPARGRQGAPTAFSALAVAQQYAPEGSQAKMLAIVGPRSKTSLTPTSWQFVYWNQGGWKNLKRITVAGGQVRDVREGIVEIGRRGVLRYKEEQAFDPSRLKVDSDRALQVILKTGAAGKARLSTVLFELARMGEEREPSWEMRFYADRRGVEADIGKARVGAVSGKILELRLDPGRVAEGS</sequence>
<feature type="signal peptide" evidence="1">
    <location>
        <begin position="1"/>
        <end position="17"/>
    </location>
</feature>
<dbReference type="RefSeq" id="WP_142659195.1">
    <property type="nucleotide sequence ID" value="NZ_CABFVA020000012.1"/>
</dbReference>
<protein>
    <recommendedName>
        <fullName evidence="4">Outer membrane lipoprotein-sorting protein</fullName>
    </recommendedName>
</protein>
<dbReference type="AlphaFoldDB" id="A0A5E6MFJ1"/>
<feature type="chain" id="PRO_5022761652" description="Outer membrane lipoprotein-sorting protein" evidence="1">
    <location>
        <begin position="18"/>
        <end position="206"/>
    </location>
</feature>
<keyword evidence="1" id="KW-0732">Signal</keyword>
<dbReference type="OrthoDB" id="189866at2"/>
<dbReference type="Proteomes" id="UP000334923">
    <property type="component" value="Unassembled WGS sequence"/>
</dbReference>
<evidence type="ECO:0000256" key="1">
    <source>
        <dbReference type="SAM" id="SignalP"/>
    </source>
</evidence>
<accession>A0A5E6MFJ1</accession>
<gene>
    <name evidence="2" type="ORF">MAMT_00325</name>
</gene>